<dbReference type="GO" id="GO:0016787">
    <property type="term" value="F:hydrolase activity"/>
    <property type="evidence" value="ECO:0007669"/>
    <property type="project" value="UniProtKB-KW"/>
</dbReference>
<accession>A0ABV4X5M5</accession>
<dbReference type="PANTHER" id="PTHR43806:SF11">
    <property type="entry name" value="CEREVISIN-RELATED"/>
    <property type="match status" value="1"/>
</dbReference>
<comment type="caution">
    <text evidence="5">Lacks conserved residue(s) required for the propagation of feature annotation.</text>
</comment>
<feature type="domain" description="Peptidase S8/S53" evidence="6">
    <location>
        <begin position="201"/>
        <end position="454"/>
    </location>
</feature>
<sequence>MSPQFAGDGTTRQVIVIVEPEIGLRSETNGIRSATGADISSLSAVLANDSITLEPLFGQSEERLRSATANLAEETSEPVPDLSVYYQAIVPAERAEAVAEQIRNQPGVAGAYVQPQMGLPFELNAMAPTQQATPPITPSFVLRQNYLDPAPVGIDTAYAWSLAGGRGAGVRVIDIEGGWRFSHEDLLQNAGGLIGGVQSTDLGWRNHGTAVLGEIGGDANAIGVTGIAPDANCRAVSVFRDASFTYNLPQALVQAANSLSPGDIILIEQQYGHPTRGWTTVEWWPAEFDAIRYAVTRGIIVVEAAANGGNNLDDPVYNTPLAGFPASWTNPFNRANRDSGAVVVGAGNPPAGTHGRNSQPNTGEPYVDRARCGFSNFGAMVDVQGWGWEVTTSGYGDLQGGSSEDTWYTDQFSGTSSASPIVVGALACVQGVLRAAGRIPLSPARARELLRSTGSPQQAATGRPVTQRIGNRPNLRQLIPAALQQSSWTGTQFTGTVPANQTICWFTFNWPAHWHVLWTVVPTSPFSNAPQVTWKVRVTRSSDRFITYWICVTNLTNQPVNIEGRFAVLGW</sequence>
<reference evidence="7 8" key="1">
    <citation type="submission" date="2024-09" db="EMBL/GenBank/DDBJ databases">
        <title>Floridaenema gen nov. (Aerosakkonemataceae, Aerosakkonematales ord. nov., Cyanobacteria) from benthic tropical and subtropical fresh waters, with the description of four new species.</title>
        <authorList>
            <person name="Moretto J.A."/>
            <person name="Berthold D.E."/>
            <person name="Lefler F.W."/>
            <person name="Huang I.-S."/>
            <person name="Laughinghouse H. IV."/>
        </authorList>
    </citation>
    <scope>NUCLEOTIDE SEQUENCE [LARGE SCALE GENOMIC DNA]</scope>
    <source>
        <strain evidence="7 8">BLCC-F46</strain>
    </source>
</reference>
<keyword evidence="2" id="KW-0645">Protease</keyword>
<proteinExistence type="inferred from homology"/>
<dbReference type="PROSITE" id="PS00138">
    <property type="entry name" value="SUBTILASE_SER"/>
    <property type="match status" value="1"/>
</dbReference>
<comment type="similarity">
    <text evidence="1 5">Belongs to the peptidase S8 family.</text>
</comment>
<dbReference type="Proteomes" id="UP001576774">
    <property type="component" value="Unassembled WGS sequence"/>
</dbReference>
<dbReference type="EMBL" id="JBHFNQ010000098">
    <property type="protein sequence ID" value="MFB2877707.1"/>
    <property type="molecule type" value="Genomic_DNA"/>
</dbReference>
<dbReference type="Pfam" id="PF00082">
    <property type="entry name" value="Peptidase_S8"/>
    <property type="match status" value="1"/>
</dbReference>
<dbReference type="SUPFAM" id="SSF52743">
    <property type="entry name" value="Subtilisin-like"/>
    <property type="match status" value="1"/>
</dbReference>
<dbReference type="InterPro" id="IPR015500">
    <property type="entry name" value="Peptidase_S8_subtilisin-rel"/>
</dbReference>
<evidence type="ECO:0000256" key="5">
    <source>
        <dbReference type="PROSITE-ProRule" id="PRU01240"/>
    </source>
</evidence>
<organism evidence="7 8">
    <name type="scientific">Floridaenema aerugineum BLCC-F46</name>
    <dbReference type="NCBI Taxonomy" id="3153654"/>
    <lineage>
        <taxon>Bacteria</taxon>
        <taxon>Bacillati</taxon>
        <taxon>Cyanobacteriota</taxon>
        <taxon>Cyanophyceae</taxon>
        <taxon>Oscillatoriophycideae</taxon>
        <taxon>Aerosakkonematales</taxon>
        <taxon>Aerosakkonemataceae</taxon>
        <taxon>Floridanema</taxon>
        <taxon>Floridanema aerugineum</taxon>
    </lineage>
</organism>
<protein>
    <submittedName>
        <fullName evidence="7">S8 family peptidase</fullName>
        <ecNumber evidence="7">3.4.-.-</ecNumber>
    </submittedName>
</protein>
<dbReference type="InterPro" id="IPR000209">
    <property type="entry name" value="Peptidase_S8/S53_dom"/>
</dbReference>
<dbReference type="RefSeq" id="WP_413270802.1">
    <property type="nucleotide sequence ID" value="NZ_JBHFNQ010000098.1"/>
</dbReference>
<dbReference type="PANTHER" id="PTHR43806">
    <property type="entry name" value="PEPTIDASE S8"/>
    <property type="match status" value="1"/>
</dbReference>
<name>A0ABV4X5M5_9CYAN</name>
<evidence type="ECO:0000256" key="2">
    <source>
        <dbReference type="ARBA" id="ARBA00022670"/>
    </source>
</evidence>
<dbReference type="PRINTS" id="PR00723">
    <property type="entry name" value="SUBTILISIN"/>
</dbReference>
<dbReference type="InterPro" id="IPR036852">
    <property type="entry name" value="Peptidase_S8/S53_dom_sf"/>
</dbReference>
<evidence type="ECO:0000313" key="7">
    <source>
        <dbReference type="EMBL" id="MFB2877707.1"/>
    </source>
</evidence>
<evidence type="ECO:0000256" key="4">
    <source>
        <dbReference type="ARBA" id="ARBA00022825"/>
    </source>
</evidence>
<dbReference type="InterPro" id="IPR034073">
    <property type="entry name" value="Subtilisin_DY-like_dom"/>
</dbReference>
<evidence type="ECO:0000259" key="6">
    <source>
        <dbReference type="Pfam" id="PF00082"/>
    </source>
</evidence>
<keyword evidence="8" id="KW-1185">Reference proteome</keyword>
<keyword evidence="4" id="KW-0720">Serine protease</keyword>
<gene>
    <name evidence="7" type="ORF">ACE1CC_12710</name>
</gene>
<keyword evidence="3 7" id="KW-0378">Hydrolase</keyword>
<dbReference type="InterPro" id="IPR023828">
    <property type="entry name" value="Peptidase_S8_Ser-AS"/>
</dbReference>
<evidence type="ECO:0000256" key="3">
    <source>
        <dbReference type="ARBA" id="ARBA00022801"/>
    </source>
</evidence>
<dbReference type="InterPro" id="IPR050131">
    <property type="entry name" value="Peptidase_S8_subtilisin-like"/>
</dbReference>
<dbReference type="EC" id="3.4.-.-" evidence="7"/>
<dbReference type="Gene3D" id="3.40.50.200">
    <property type="entry name" value="Peptidase S8/S53 domain"/>
    <property type="match status" value="1"/>
</dbReference>
<comment type="caution">
    <text evidence="7">The sequence shown here is derived from an EMBL/GenBank/DDBJ whole genome shotgun (WGS) entry which is preliminary data.</text>
</comment>
<dbReference type="PROSITE" id="PS51892">
    <property type="entry name" value="SUBTILASE"/>
    <property type="match status" value="1"/>
</dbReference>
<dbReference type="CDD" id="cd04843">
    <property type="entry name" value="Peptidases_S8_11"/>
    <property type="match status" value="1"/>
</dbReference>
<evidence type="ECO:0000313" key="8">
    <source>
        <dbReference type="Proteomes" id="UP001576774"/>
    </source>
</evidence>
<evidence type="ECO:0000256" key="1">
    <source>
        <dbReference type="ARBA" id="ARBA00011073"/>
    </source>
</evidence>